<accession>A0A182SX21</accession>
<protein>
    <submittedName>
        <fullName evidence="2">Uncharacterized protein</fullName>
    </submittedName>
</protein>
<keyword evidence="1" id="KW-1133">Transmembrane helix</keyword>
<keyword evidence="1" id="KW-0812">Transmembrane</keyword>
<reference evidence="2" key="2">
    <citation type="submission" date="2020-05" db="UniProtKB">
        <authorList>
            <consortium name="EnsemblMetazoa"/>
        </authorList>
    </citation>
    <scope>IDENTIFICATION</scope>
    <source>
        <strain evidence="2">maculatus3</strain>
    </source>
</reference>
<dbReference type="EnsemblMetazoa" id="AMAM015171-RA">
    <property type="protein sequence ID" value="AMAM015171-PA"/>
    <property type="gene ID" value="AMAM015171"/>
</dbReference>
<reference evidence="3" key="1">
    <citation type="submission" date="2013-09" db="EMBL/GenBank/DDBJ databases">
        <title>The Genome Sequence of Anopheles maculatus species B.</title>
        <authorList>
            <consortium name="The Broad Institute Genomics Platform"/>
            <person name="Neafsey D.E."/>
            <person name="Besansky N."/>
            <person name="Howell P."/>
            <person name="Walton C."/>
            <person name="Young S.K."/>
            <person name="Zeng Q."/>
            <person name="Gargeya S."/>
            <person name="Fitzgerald M."/>
            <person name="Haas B."/>
            <person name="Abouelleil A."/>
            <person name="Allen A.W."/>
            <person name="Alvarado L."/>
            <person name="Arachchi H.M."/>
            <person name="Berlin A.M."/>
            <person name="Chapman S.B."/>
            <person name="Gainer-Dewar J."/>
            <person name="Goldberg J."/>
            <person name="Griggs A."/>
            <person name="Gujja S."/>
            <person name="Hansen M."/>
            <person name="Howarth C."/>
            <person name="Imamovic A."/>
            <person name="Ireland A."/>
            <person name="Larimer J."/>
            <person name="McCowan C."/>
            <person name="Murphy C."/>
            <person name="Pearson M."/>
            <person name="Poon T.W."/>
            <person name="Priest M."/>
            <person name="Roberts A."/>
            <person name="Saif S."/>
            <person name="Shea T."/>
            <person name="Sisk P."/>
            <person name="Sykes S."/>
            <person name="Wortman J."/>
            <person name="Nusbaum C."/>
            <person name="Birren B."/>
        </authorList>
    </citation>
    <scope>NUCLEOTIDE SEQUENCE [LARGE SCALE GENOMIC DNA]</scope>
    <source>
        <strain evidence="3">maculatus3</strain>
    </source>
</reference>
<dbReference type="AlphaFoldDB" id="A0A182SX21"/>
<sequence length="204" mass="22628">MSQCLDVATIHQPLDTQTYTEGIEVDQSSYNDRMQTIECKTQIDMHHVYATATRRQTSPIQVGPLDEAFESCVRGTHQLKIAPLKQVTKQESKPVPPAEKIQASAKKKKDVFITHYAERLYRTNAQPELAFREFASHQTISFRFDISFAPLVTGAISGIIIIAPVVMLPSTGRLPNGVRVSTNRSSLCHVIAIIGCTTFISAKV</sequence>
<evidence type="ECO:0000256" key="1">
    <source>
        <dbReference type="SAM" id="Phobius"/>
    </source>
</evidence>
<organism evidence="2 3">
    <name type="scientific">Anopheles maculatus</name>
    <dbReference type="NCBI Taxonomy" id="74869"/>
    <lineage>
        <taxon>Eukaryota</taxon>
        <taxon>Metazoa</taxon>
        <taxon>Ecdysozoa</taxon>
        <taxon>Arthropoda</taxon>
        <taxon>Hexapoda</taxon>
        <taxon>Insecta</taxon>
        <taxon>Pterygota</taxon>
        <taxon>Neoptera</taxon>
        <taxon>Endopterygota</taxon>
        <taxon>Diptera</taxon>
        <taxon>Nematocera</taxon>
        <taxon>Culicoidea</taxon>
        <taxon>Culicidae</taxon>
        <taxon>Anophelinae</taxon>
        <taxon>Anopheles</taxon>
        <taxon>Anopheles maculatus group</taxon>
    </lineage>
</organism>
<dbReference type="VEuPathDB" id="VectorBase:AMAM015171"/>
<evidence type="ECO:0000313" key="3">
    <source>
        <dbReference type="Proteomes" id="UP000075901"/>
    </source>
</evidence>
<proteinExistence type="predicted"/>
<name>A0A182SX21_9DIPT</name>
<keyword evidence="1" id="KW-0472">Membrane</keyword>
<feature type="transmembrane region" description="Helical" evidence="1">
    <location>
        <begin position="148"/>
        <end position="169"/>
    </location>
</feature>
<keyword evidence="3" id="KW-1185">Reference proteome</keyword>
<dbReference type="Proteomes" id="UP000075901">
    <property type="component" value="Unassembled WGS sequence"/>
</dbReference>
<evidence type="ECO:0000313" key="2">
    <source>
        <dbReference type="EnsemblMetazoa" id="AMAM015171-PA"/>
    </source>
</evidence>